<dbReference type="Gramene" id="TVU24319">
    <property type="protein sequence ID" value="TVU24319"/>
    <property type="gene ID" value="EJB05_26750"/>
</dbReference>
<evidence type="ECO:0000256" key="1">
    <source>
        <dbReference type="ARBA" id="ARBA00008894"/>
    </source>
</evidence>
<dbReference type="GO" id="GO:0009626">
    <property type="term" value="P:plant-type hypersensitive response"/>
    <property type="evidence" value="ECO:0007669"/>
    <property type="project" value="UniProtKB-ARBA"/>
</dbReference>
<dbReference type="InterPro" id="IPR036388">
    <property type="entry name" value="WH-like_DNA-bd_sf"/>
</dbReference>
<dbReference type="GO" id="GO:0042742">
    <property type="term" value="P:defense response to bacterium"/>
    <property type="evidence" value="ECO:0007669"/>
    <property type="project" value="UniProtKB-ARBA"/>
</dbReference>
<reference evidence="8 9" key="1">
    <citation type="journal article" date="2019" name="Sci. Rep.">
        <title>A high-quality genome of Eragrostis curvula grass provides insights into Poaceae evolution and supports new strategies to enhance forage quality.</title>
        <authorList>
            <person name="Carballo J."/>
            <person name="Santos B.A.C.M."/>
            <person name="Zappacosta D."/>
            <person name="Garbus I."/>
            <person name="Selva J.P."/>
            <person name="Gallo C.A."/>
            <person name="Diaz A."/>
            <person name="Albertini E."/>
            <person name="Caccamo M."/>
            <person name="Echenique V."/>
        </authorList>
    </citation>
    <scope>NUCLEOTIDE SEQUENCE [LARGE SCALE GENOMIC DNA]</scope>
    <source>
        <strain evidence="9">cv. Victoria</strain>
        <tissue evidence="8">Leaf</tissue>
    </source>
</reference>
<keyword evidence="9" id="KW-1185">Reference proteome</keyword>
<organism evidence="8 9">
    <name type="scientific">Eragrostis curvula</name>
    <name type="common">weeping love grass</name>
    <dbReference type="NCBI Taxonomy" id="38414"/>
    <lineage>
        <taxon>Eukaryota</taxon>
        <taxon>Viridiplantae</taxon>
        <taxon>Streptophyta</taxon>
        <taxon>Embryophyta</taxon>
        <taxon>Tracheophyta</taxon>
        <taxon>Spermatophyta</taxon>
        <taxon>Magnoliopsida</taxon>
        <taxon>Liliopsida</taxon>
        <taxon>Poales</taxon>
        <taxon>Poaceae</taxon>
        <taxon>PACMAD clade</taxon>
        <taxon>Chloridoideae</taxon>
        <taxon>Eragrostideae</taxon>
        <taxon>Eragrostidinae</taxon>
        <taxon>Eragrostis</taxon>
    </lineage>
</organism>
<name>A0A5J9UKL1_9POAL</name>
<dbReference type="InterPro" id="IPR058922">
    <property type="entry name" value="WHD_DRP"/>
</dbReference>
<dbReference type="InterPro" id="IPR041118">
    <property type="entry name" value="Rx_N"/>
</dbReference>
<dbReference type="OrthoDB" id="689178at2759"/>
<keyword evidence="3" id="KW-0677">Repeat</keyword>
<dbReference type="Proteomes" id="UP000324897">
    <property type="component" value="Chromosome 2"/>
</dbReference>
<evidence type="ECO:0008006" key="10">
    <source>
        <dbReference type="Google" id="ProtNLM"/>
    </source>
</evidence>
<dbReference type="Pfam" id="PF23559">
    <property type="entry name" value="WHD_DRP"/>
    <property type="match status" value="1"/>
</dbReference>
<evidence type="ECO:0000256" key="3">
    <source>
        <dbReference type="ARBA" id="ARBA00022737"/>
    </source>
</evidence>
<sequence>ISTEALSSASLGAMGSLLEKLDNLLPTENGADSFRQLREDVGSISTKLVKLSGVQDPPLTVSYWIKDVRQLSYDMEDCVDQFIHAKADTKMDLIDVILGFRTRAEEVRERYNRFNLGYFLSRPTNTVVSHHLQTVYWEHKFVITVGMEGPRNEVTGWLQSNGDDEKELQLGVVSVLGVDGVVWDALSRAFPEGYCCSRIITTTTIENAALACCSYGPEHIFRMKPLSGDNSKELFIRTVFGPGKDCPQQFRYVTDEISRKCGGLPLAIICIANSTSEEVLKQVLKLCYSSLPHCLKTCLLYLCIYPENYIILKEDLVNQWLAEGFISTVEGKDTVEVAMRYFDEILGMGLIQPLDINSKKKTLS</sequence>
<feature type="domain" description="Disease resistance N-terminal" evidence="6">
    <location>
        <begin position="13"/>
        <end position="90"/>
    </location>
</feature>
<gene>
    <name evidence="8" type="ORF">EJB05_26750</name>
</gene>
<accession>A0A5J9UKL1</accession>
<dbReference type="InterPro" id="IPR044974">
    <property type="entry name" value="Disease_R_plants"/>
</dbReference>
<dbReference type="GO" id="GO:0043531">
    <property type="term" value="F:ADP binding"/>
    <property type="evidence" value="ECO:0007669"/>
    <property type="project" value="InterPro"/>
</dbReference>
<comment type="similarity">
    <text evidence="1">Belongs to the disease resistance NB-LRR family.</text>
</comment>
<feature type="domain" description="Disease resistance protein winged helix" evidence="7">
    <location>
        <begin position="304"/>
        <end position="359"/>
    </location>
</feature>
<keyword evidence="2" id="KW-0433">Leucine-rich repeat</keyword>
<evidence type="ECO:0000313" key="9">
    <source>
        <dbReference type="Proteomes" id="UP000324897"/>
    </source>
</evidence>
<dbReference type="InterPro" id="IPR027417">
    <property type="entry name" value="P-loop_NTPase"/>
</dbReference>
<proteinExistence type="inferred from homology"/>
<keyword evidence="4" id="KW-0547">Nucleotide-binding</keyword>
<keyword evidence="5" id="KW-0611">Plant defense</keyword>
<evidence type="ECO:0000256" key="5">
    <source>
        <dbReference type="ARBA" id="ARBA00022821"/>
    </source>
</evidence>
<evidence type="ECO:0000313" key="8">
    <source>
        <dbReference type="EMBL" id="TVU24319.1"/>
    </source>
</evidence>
<dbReference type="PANTHER" id="PTHR23155">
    <property type="entry name" value="DISEASE RESISTANCE PROTEIN RP"/>
    <property type="match status" value="1"/>
</dbReference>
<evidence type="ECO:0000256" key="2">
    <source>
        <dbReference type="ARBA" id="ARBA00022614"/>
    </source>
</evidence>
<evidence type="ECO:0000259" key="6">
    <source>
        <dbReference type="Pfam" id="PF18052"/>
    </source>
</evidence>
<dbReference type="Gene3D" id="1.20.5.4130">
    <property type="match status" value="1"/>
</dbReference>
<comment type="caution">
    <text evidence="8">The sequence shown here is derived from an EMBL/GenBank/DDBJ whole genome shotgun (WGS) entry which is preliminary data.</text>
</comment>
<dbReference type="Gene3D" id="1.10.10.10">
    <property type="entry name" value="Winged helix-like DNA-binding domain superfamily/Winged helix DNA-binding domain"/>
    <property type="match status" value="1"/>
</dbReference>
<dbReference type="EMBL" id="RWGY01000013">
    <property type="protein sequence ID" value="TVU24319.1"/>
    <property type="molecule type" value="Genomic_DNA"/>
</dbReference>
<protein>
    <recommendedName>
        <fullName evidence="10">Rx N-terminal domain-containing protein</fullName>
    </recommendedName>
</protein>
<dbReference type="PANTHER" id="PTHR23155:SF1087">
    <property type="entry name" value="OS11G0462900 PROTEIN"/>
    <property type="match status" value="1"/>
</dbReference>
<feature type="non-terminal residue" evidence="8">
    <location>
        <position position="1"/>
    </location>
</feature>
<evidence type="ECO:0000256" key="4">
    <source>
        <dbReference type="ARBA" id="ARBA00022741"/>
    </source>
</evidence>
<evidence type="ECO:0000259" key="7">
    <source>
        <dbReference type="Pfam" id="PF23559"/>
    </source>
</evidence>
<dbReference type="GO" id="GO:0002758">
    <property type="term" value="P:innate immune response-activating signaling pathway"/>
    <property type="evidence" value="ECO:0007669"/>
    <property type="project" value="UniProtKB-ARBA"/>
</dbReference>
<dbReference type="AlphaFoldDB" id="A0A5J9UKL1"/>
<dbReference type="Pfam" id="PF18052">
    <property type="entry name" value="Rx_N"/>
    <property type="match status" value="1"/>
</dbReference>
<dbReference type="SUPFAM" id="SSF52540">
    <property type="entry name" value="P-loop containing nucleoside triphosphate hydrolases"/>
    <property type="match status" value="1"/>
</dbReference>
<dbReference type="FunFam" id="1.10.10.10:FF:000322">
    <property type="entry name" value="Probable disease resistance protein At1g63360"/>
    <property type="match status" value="1"/>
</dbReference>